<dbReference type="EMBL" id="KZ806491">
    <property type="protein sequence ID" value="PVH90261.1"/>
    <property type="molecule type" value="Genomic_DNA"/>
</dbReference>
<evidence type="ECO:0000313" key="1">
    <source>
        <dbReference type="EMBL" id="PVH90261.1"/>
    </source>
</evidence>
<accession>A0A2V1CX55</accession>
<organism evidence="1 2">
    <name type="scientific">Periconia macrospinosa</name>
    <dbReference type="NCBI Taxonomy" id="97972"/>
    <lineage>
        <taxon>Eukaryota</taxon>
        <taxon>Fungi</taxon>
        <taxon>Dikarya</taxon>
        <taxon>Ascomycota</taxon>
        <taxon>Pezizomycotina</taxon>
        <taxon>Dothideomycetes</taxon>
        <taxon>Pleosporomycetidae</taxon>
        <taxon>Pleosporales</taxon>
        <taxon>Massarineae</taxon>
        <taxon>Periconiaceae</taxon>
        <taxon>Periconia</taxon>
    </lineage>
</organism>
<gene>
    <name evidence="1" type="ORF">DM02DRAFT_636952</name>
</gene>
<keyword evidence="2" id="KW-1185">Reference proteome</keyword>
<proteinExistence type="predicted"/>
<sequence>MNTQSYRDADALRIIKAMMFTCVSYYGLYEKMVEVTMGKDDAARLISNLELLSTHFTAASELALGLSKELHDIFGDDTANGIRIHGTWGDFYVVAAPSSDRLKLKPILEVESNIKEYYRCKEFTHFGQQLLDPAGNVGPDRFQQEYVLSDVIEYENGNGKVDHLVLLALLNHSARIIITMAEYLTLGGPYEQAMELLWKSTIILDEEEAAIYRSAVKLEEDELQSTTANMISSSFRAGKNDQYFVLCKGEKIEVKKVKSERTSNGGETLVEHGFIRQKWTRDRALAFRAVWTSKRYPNTIYMVPKSMDMGQILRVRLSTMSFLYSNRCFMKDKGVPIAIFRQPCQFSEEYLWFHLAR</sequence>
<dbReference type="AlphaFoldDB" id="A0A2V1CX55"/>
<name>A0A2V1CX55_9PLEO</name>
<protein>
    <submittedName>
        <fullName evidence="1">Uncharacterized protein</fullName>
    </submittedName>
</protein>
<dbReference type="Proteomes" id="UP000244855">
    <property type="component" value="Unassembled WGS sequence"/>
</dbReference>
<evidence type="ECO:0000313" key="2">
    <source>
        <dbReference type="Proteomes" id="UP000244855"/>
    </source>
</evidence>
<reference evidence="1 2" key="1">
    <citation type="journal article" date="2018" name="Sci. Rep.">
        <title>Comparative genomics provides insights into the lifestyle and reveals functional heterogeneity of dark septate endophytic fungi.</title>
        <authorList>
            <person name="Knapp D.G."/>
            <person name="Nemeth J.B."/>
            <person name="Barry K."/>
            <person name="Hainaut M."/>
            <person name="Henrissat B."/>
            <person name="Johnson J."/>
            <person name="Kuo A."/>
            <person name="Lim J.H.P."/>
            <person name="Lipzen A."/>
            <person name="Nolan M."/>
            <person name="Ohm R.A."/>
            <person name="Tamas L."/>
            <person name="Grigoriev I.V."/>
            <person name="Spatafora J.W."/>
            <person name="Nagy L.G."/>
            <person name="Kovacs G.M."/>
        </authorList>
    </citation>
    <scope>NUCLEOTIDE SEQUENCE [LARGE SCALE GENOMIC DNA]</scope>
    <source>
        <strain evidence="1 2">DSE2036</strain>
    </source>
</reference>